<dbReference type="EMBL" id="NJHN03000012">
    <property type="protein sequence ID" value="KAH9426092.1"/>
    <property type="molecule type" value="Genomic_DNA"/>
</dbReference>
<reference evidence="1 2" key="2">
    <citation type="journal article" date="2022" name="Mol. Biol. Evol.">
        <title>Comparative Genomics Reveals Insights into the Divergent Evolution of Astigmatic Mites and Household Pest Adaptations.</title>
        <authorList>
            <person name="Xiong Q."/>
            <person name="Wan A.T."/>
            <person name="Liu X."/>
            <person name="Fung C.S."/>
            <person name="Xiao X."/>
            <person name="Malainual N."/>
            <person name="Hou J."/>
            <person name="Wang L."/>
            <person name="Wang M."/>
            <person name="Yang K.Y."/>
            <person name="Cui Y."/>
            <person name="Leung E.L."/>
            <person name="Nong W."/>
            <person name="Shin S.K."/>
            <person name="Au S.W."/>
            <person name="Jeong K.Y."/>
            <person name="Chew F.T."/>
            <person name="Hui J.H."/>
            <person name="Leung T.F."/>
            <person name="Tungtrongchitr A."/>
            <person name="Zhong N."/>
            <person name="Liu Z."/>
            <person name="Tsui S.K."/>
        </authorList>
    </citation>
    <scope>NUCLEOTIDE SEQUENCE [LARGE SCALE GENOMIC DNA]</scope>
    <source>
        <strain evidence="1">Derp</strain>
    </source>
</reference>
<evidence type="ECO:0000313" key="2">
    <source>
        <dbReference type="Proteomes" id="UP000887458"/>
    </source>
</evidence>
<proteinExistence type="predicted"/>
<name>A0ABQ8JU40_DERPT</name>
<dbReference type="Proteomes" id="UP000887458">
    <property type="component" value="Unassembled WGS sequence"/>
</dbReference>
<comment type="caution">
    <text evidence="1">The sequence shown here is derived from an EMBL/GenBank/DDBJ whole genome shotgun (WGS) entry which is preliminary data.</text>
</comment>
<protein>
    <submittedName>
        <fullName evidence="1">Uncharacterized protein</fullName>
    </submittedName>
</protein>
<gene>
    <name evidence="1" type="ORF">DERP_007032</name>
</gene>
<reference evidence="1 2" key="1">
    <citation type="journal article" date="2018" name="J. Allergy Clin. Immunol.">
        <title>High-quality assembly of Dermatophagoides pteronyssinus genome and transcriptome reveals a wide range of novel allergens.</title>
        <authorList>
            <person name="Liu X.Y."/>
            <person name="Yang K.Y."/>
            <person name="Wang M.Q."/>
            <person name="Kwok J.S."/>
            <person name="Zeng X."/>
            <person name="Yang Z."/>
            <person name="Xiao X.J."/>
            <person name="Lau C.P."/>
            <person name="Li Y."/>
            <person name="Huang Z.M."/>
            <person name="Ba J.G."/>
            <person name="Yim A.K."/>
            <person name="Ouyang C.Y."/>
            <person name="Ngai S.M."/>
            <person name="Chan T.F."/>
            <person name="Leung E.L."/>
            <person name="Liu L."/>
            <person name="Liu Z.G."/>
            <person name="Tsui S.K."/>
        </authorList>
    </citation>
    <scope>NUCLEOTIDE SEQUENCE [LARGE SCALE GENOMIC DNA]</scope>
    <source>
        <strain evidence="1">Derp</strain>
    </source>
</reference>
<sequence>MIALYFDYSHQSTLNSEVDSLVNLYDYYNDDREKHPQYTLSIIYNKPLVLEEESFDSQTKVFIIVVNSFGAK</sequence>
<evidence type="ECO:0000313" key="1">
    <source>
        <dbReference type="EMBL" id="KAH9426092.1"/>
    </source>
</evidence>
<accession>A0ABQ8JU40</accession>
<keyword evidence="2" id="KW-1185">Reference proteome</keyword>
<organism evidence="1 2">
    <name type="scientific">Dermatophagoides pteronyssinus</name>
    <name type="common">European house dust mite</name>
    <dbReference type="NCBI Taxonomy" id="6956"/>
    <lineage>
        <taxon>Eukaryota</taxon>
        <taxon>Metazoa</taxon>
        <taxon>Ecdysozoa</taxon>
        <taxon>Arthropoda</taxon>
        <taxon>Chelicerata</taxon>
        <taxon>Arachnida</taxon>
        <taxon>Acari</taxon>
        <taxon>Acariformes</taxon>
        <taxon>Sarcoptiformes</taxon>
        <taxon>Astigmata</taxon>
        <taxon>Psoroptidia</taxon>
        <taxon>Analgoidea</taxon>
        <taxon>Pyroglyphidae</taxon>
        <taxon>Dermatophagoidinae</taxon>
        <taxon>Dermatophagoides</taxon>
    </lineage>
</organism>